<evidence type="ECO:0000256" key="4">
    <source>
        <dbReference type="ARBA" id="ARBA00023110"/>
    </source>
</evidence>
<dbReference type="InterPro" id="IPR023034">
    <property type="entry name" value="PPIase_SurA"/>
</dbReference>
<dbReference type="GO" id="GO:0043165">
    <property type="term" value="P:Gram-negative-bacterium-type cell outer membrane assembly"/>
    <property type="evidence" value="ECO:0007669"/>
    <property type="project" value="InterPro"/>
</dbReference>
<evidence type="ECO:0000256" key="6">
    <source>
        <dbReference type="ARBA" id="ARBA00023235"/>
    </source>
</evidence>
<dbReference type="InterPro" id="IPR046357">
    <property type="entry name" value="PPIase_dom_sf"/>
</dbReference>
<dbReference type="GO" id="GO:0051082">
    <property type="term" value="F:unfolded protein binding"/>
    <property type="evidence" value="ECO:0007669"/>
    <property type="project" value="UniProtKB-UniRule"/>
</dbReference>
<dbReference type="PATRIC" id="fig|1440763.5.peg.3409"/>
<dbReference type="Gene3D" id="1.10.4030.10">
    <property type="entry name" value="Porin chaperone SurA, peptide-binding domain"/>
    <property type="match status" value="1"/>
</dbReference>
<organism evidence="8 9">
    <name type="scientific">Luteibacter rhizovicinus DSM 16549</name>
    <dbReference type="NCBI Taxonomy" id="1440763"/>
    <lineage>
        <taxon>Bacteria</taxon>
        <taxon>Pseudomonadati</taxon>
        <taxon>Pseudomonadota</taxon>
        <taxon>Gammaproteobacteria</taxon>
        <taxon>Lysobacterales</taxon>
        <taxon>Rhodanobacteraceae</taxon>
        <taxon>Luteibacter</taxon>
    </lineage>
</organism>
<dbReference type="Pfam" id="PF00639">
    <property type="entry name" value="Rotamase"/>
    <property type="match status" value="2"/>
</dbReference>
<evidence type="ECO:0000256" key="7">
    <source>
        <dbReference type="HAMAP-Rule" id="MF_01183"/>
    </source>
</evidence>
<keyword evidence="1 7" id="KW-0732">Signal</keyword>
<keyword evidence="2 7" id="KW-0677">Repeat</keyword>
<dbReference type="InterPro" id="IPR015391">
    <property type="entry name" value="SurA_N"/>
</dbReference>
<dbReference type="InterPro" id="IPR000297">
    <property type="entry name" value="PPIase_PpiC"/>
</dbReference>
<name>A0A0G9H7W5_9GAMM</name>
<dbReference type="SUPFAM" id="SSF54534">
    <property type="entry name" value="FKBP-like"/>
    <property type="match status" value="2"/>
</dbReference>
<evidence type="ECO:0000256" key="1">
    <source>
        <dbReference type="ARBA" id="ARBA00022729"/>
    </source>
</evidence>
<dbReference type="AlphaFoldDB" id="A0A0G9H7W5"/>
<comment type="catalytic activity">
    <reaction evidence="7">
        <text>[protein]-peptidylproline (omega=180) = [protein]-peptidylproline (omega=0)</text>
        <dbReference type="Rhea" id="RHEA:16237"/>
        <dbReference type="Rhea" id="RHEA-COMP:10747"/>
        <dbReference type="Rhea" id="RHEA-COMP:10748"/>
        <dbReference type="ChEBI" id="CHEBI:83833"/>
        <dbReference type="ChEBI" id="CHEBI:83834"/>
        <dbReference type="EC" id="5.2.1.8"/>
    </reaction>
</comment>
<dbReference type="InterPro" id="IPR027304">
    <property type="entry name" value="Trigger_fact/SurA_dom_sf"/>
</dbReference>
<keyword evidence="9" id="KW-1185">Reference proteome</keyword>
<protein>
    <recommendedName>
        <fullName evidence="7">Chaperone SurA</fullName>
    </recommendedName>
    <alternativeName>
        <fullName evidence="7">Peptidyl-prolyl cis-trans isomerase SurA</fullName>
        <shortName evidence="7">PPIase SurA</shortName>
        <ecNumber evidence="7">5.2.1.8</ecNumber>
    </alternativeName>
    <alternativeName>
        <fullName evidence="7">Rotamase SurA</fullName>
    </alternativeName>
</protein>
<evidence type="ECO:0000313" key="9">
    <source>
        <dbReference type="Proteomes" id="UP000182987"/>
    </source>
</evidence>
<dbReference type="PROSITE" id="PS50198">
    <property type="entry name" value="PPIC_PPIASE_2"/>
    <property type="match status" value="2"/>
</dbReference>
<dbReference type="PANTHER" id="PTHR47637">
    <property type="entry name" value="CHAPERONE SURA"/>
    <property type="match status" value="1"/>
</dbReference>
<dbReference type="Proteomes" id="UP000182987">
    <property type="component" value="Chromosome"/>
</dbReference>
<dbReference type="GO" id="GO:0042277">
    <property type="term" value="F:peptide binding"/>
    <property type="evidence" value="ECO:0007669"/>
    <property type="project" value="InterPro"/>
</dbReference>
<dbReference type="KEGG" id="lrz:BJI69_03630"/>
<dbReference type="Gene3D" id="3.10.50.40">
    <property type="match status" value="2"/>
</dbReference>
<proteinExistence type="inferred from homology"/>
<dbReference type="GO" id="GO:0030288">
    <property type="term" value="C:outer membrane-bounded periplasmic space"/>
    <property type="evidence" value="ECO:0007669"/>
    <property type="project" value="InterPro"/>
</dbReference>
<dbReference type="OrthoDB" id="14196at2"/>
<keyword evidence="3 7" id="KW-0574">Periplasm</keyword>
<feature type="signal peptide" evidence="7">
    <location>
        <begin position="1"/>
        <end position="23"/>
    </location>
</feature>
<keyword evidence="5 7" id="KW-0143">Chaperone</keyword>
<dbReference type="HAMAP" id="MF_01183">
    <property type="entry name" value="Chaperone_SurA"/>
    <property type="match status" value="1"/>
</dbReference>
<dbReference type="EC" id="5.2.1.8" evidence="7"/>
<accession>A0A0G9H7W5</accession>
<feature type="chain" id="PRO_5014478717" description="Chaperone SurA" evidence="7">
    <location>
        <begin position="24"/>
        <end position="458"/>
    </location>
</feature>
<dbReference type="RefSeq" id="WP_046968853.1">
    <property type="nucleotide sequence ID" value="NZ_CP017480.1"/>
</dbReference>
<dbReference type="Pfam" id="PF09312">
    <property type="entry name" value="SurA_N"/>
    <property type="match status" value="1"/>
</dbReference>
<dbReference type="STRING" id="1440763.BJI69_03630"/>
<dbReference type="InterPro" id="IPR050280">
    <property type="entry name" value="OMP_Chaperone_SurA"/>
</dbReference>
<sequence length="458" mass="49508" precursor="true">MKQILAYSLLAAALASVVPTAHAQLMPSAQPAQGGSASGNGSLDRIVAVVEDDIILQSELDEAINAIVKQYAANPAQLPPHDVLARQVLDRLILMKIQVQQASNQNIKVSDQDVDQAAANVAQQNKMSPEQLRAAVEQDGYSYAGFRQQLSDQITAQKLHESVVRDQVNVTDTEVNNMLASPTYKGGEVHLAHIQISTPANGSASDIAAAQTKADETLKAIKGGMDFNAAAIRFSDAPDALDGGDLGWRRLDEVPPAFADAVTGLKPGDNTAALRGPTGFHILKLVETRQPGRQIVTEYHARQILIKPSEIVTPEQAEKKAQDIYTRVVDKKEDFAKIAKDDSKDNTTANNGGDMGWFAQDAWGQAIGAQIASLKDNEVSHPIQTDAGWIVLQRLGTRQSDLTDQLQRDQARQAIGNRKADAAYESYLREQRSSAYVNILVPELKDPDDKQASATPAQ</sequence>
<dbReference type="SUPFAM" id="SSF109998">
    <property type="entry name" value="Triger factor/SurA peptide-binding domain-like"/>
    <property type="match status" value="1"/>
</dbReference>
<dbReference type="GO" id="GO:0050821">
    <property type="term" value="P:protein stabilization"/>
    <property type="evidence" value="ECO:0007669"/>
    <property type="project" value="InterPro"/>
</dbReference>
<keyword evidence="6 7" id="KW-0413">Isomerase</keyword>
<comment type="function">
    <text evidence="7">Chaperone involved in the correct folding and assembly of outer membrane proteins. Recognizes specific patterns of aromatic residues and the orientation of their side chains, which are found more frequently in integral outer membrane proteins. May act in both early periplasmic and late outer membrane-associated steps of protein maturation.</text>
</comment>
<comment type="subcellular location">
    <subcellularLocation>
        <location evidence="7">Periplasm</location>
    </subcellularLocation>
    <text evidence="7">Is capable of associating with the outer membrane.</text>
</comment>
<reference evidence="9" key="1">
    <citation type="submission" date="2016-09" db="EMBL/GenBank/DDBJ databases">
        <authorList>
            <person name="Lysoe E."/>
        </authorList>
    </citation>
    <scope>NUCLEOTIDE SEQUENCE [LARGE SCALE GENOMIC DNA]</scope>
    <source>
        <strain evidence="9">LJ96T</strain>
    </source>
</reference>
<evidence type="ECO:0000313" key="8">
    <source>
        <dbReference type="EMBL" id="APG03083.1"/>
    </source>
</evidence>
<evidence type="ECO:0000256" key="2">
    <source>
        <dbReference type="ARBA" id="ARBA00022737"/>
    </source>
</evidence>
<comment type="domain">
    <text evidence="7">The PPIase activity resides only in the second parvulin domain. The N-terminal region and the C-terminal tail are necessary and sufficient for the chaperone activity of SurA. The PPIase activity is dispensable for SurA to function as a chaperone. The N-terminal region and the C-terminal tail are also required for porin recognition.</text>
</comment>
<dbReference type="EMBL" id="CP017480">
    <property type="protein sequence ID" value="APG03083.1"/>
    <property type="molecule type" value="Genomic_DNA"/>
</dbReference>
<dbReference type="GO" id="GO:0006457">
    <property type="term" value="P:protein folding"/>
    <property type="evidence" value="ECO:0007669"/>
    <property type="project" value="UniProtKB-UniRule"/>
</dbReference>
<evidence type="ECO:0000256" key="3">
    <source>
        <dbReference type="ARBA" id="ARBA00022764"/>
    </source>
</evidence>
<dbReference type="GO" id="GO:0003755">
    <property type="term" value="F:peptidyl-prolyl cis-trans isomerase activity"/>
    <property type="evidence" value="ECO:0007669"/>
    <property type="project" value="UniProtKB-UniRule"/>
</dbReference>
<keyword evidence="4 7" id="KW-0697">Rotamase</keyword>
<gene>
    <name evidence="7" type="primary">surA</name>
    <name evidence="8" type="ORF">BJI69_03630</name>
</gene>
<evidence type="ECO:0000256" key="5">
    <source>
        <dbReference type="ARBA" id="ARBA00023186"/>
    </source>
</evidence>
<dbReference type="PANTHER" id="PTHR47637:SF1">
    <property type="entry name" value="CHAPERONE SURA"/>
    <property type="match status" value="1"/>
</dbReference>